<reference evidence="3" key="1">
    <citation type="journal article" date="2022" name="Int. J. Mol. Sci.">
        <title>Draft Genome of Tanacetum Coccineum: Genomic Comparison of Closely Related Tanacetum-Family Plants.</title>
        <authorList>
            <person name="Yamashiro T."/>
            <person name="Shiraishi A."/>
            <person name="Nakayama K."/>
            <person name="Satake H."/>
        </authorList>
    </citation>
    <scope>NUCLEOTIDE SEQUENCE</scope>
</reference>
<gene>
    <name evidence="3" type="ORF">Tco_0841717</name>
</gene>
<feature type="region of interest" description="Disordered" evidence="1">
    <location>
        <begin position="30"/>
        <end position="72"/>
    </location>
</feature>
<dbReference type="PANTHER" id="PTHR47070:SF2">
    <property type="entry name" value="OS06G0206100 PROTEIN"/>
    <property type="match status" value="1"/>
</dbReference>
<accession>A0ABQ5AXU7</accession>
<proteinExistence type="predicted"/>
<reference evidence="3" key="2">
    <citation type="submission" date="2022-01" db="EMBL/GenBank/DDBJ databases">
        <authorList>
            <person name="Yamashiro T."/>
            <person name="Shiraishi A."/>
            <person name="Satake H."/>
            <person name="Nakayama K."/>
        </authorList>
    </citation>
    <scope>NUCLEOTIDE SEQUENCE</scope>
</reference>
<evidence type="ECO:0000256" key="2">
    <source>
        <dbReference type="SAM" id="SignalP"/>
    </source>
</evidence>
<feature type="signal peptide" evidence="2">
    <location>
        <begin position="1"/>
        <end position="27"/>
    </location>
</feature>
<dbReference type="EMBL" id="BQNB010012734">
    <property type="protein sequence ID" value="GJT07255.1"/>
    <property type="molecule type" value="Genomic_DNA"/>
</dbReference>
<feature type="chain" id="PRO_5046108145" evidence="2">
    <location>
        <begin position="28"/>
        <end position="227"/>
    </location>
</feature>
<keyword evidence="4" id="KW-1185">Reference proteome</keyword>
<organism evidence="3 4">
    <name type="scientific">Tanacetum coccineum</name>
    <dbReference type="NCBI Taxonomy" id="301880"/>
    <lineage>
        <taxon>Eukaryota</taxon>
        <taxon>Viridiplantae</taxon>
        <taxon>Streptophyta</taxon>
        <taxon>Embryophyta</taxon>
        <taxon>Tracheophyta</taxon>
        <taxon>Spermatophyta</taxon>
        <taxon>Magnoliopsida</taxon>
        <taxon>eudicotyledons</taxon>
        <taxon>Gunneridae</taxon>
        <taxon>Pentapetalae</taxon>
        <taxon>asterids</taxon>
        <taxon>campanulids</taxon>
        <taxon>Asterales</taxon>
        <taxon>Asteraceae</taxon>
        <taxon>Asteroideae</taxon>
        <taxon>Anthemideae</taxon>
        <taxon>Anthemidinae</taxon>
        <taxon>Tanacetum</taxon>
    </lineage>
</organism>
<keyword evidence="2" id="KW-0732">Signal</keyword>
<evidence type="ECO:0000313" key="3">
    <source>
        <dbReference type="EMBL" id="GJT07255.1"/>
    </source>
</evidence>
<evidence type="ECO:0000313" key="4">
    <source>
        <dbReference type="Proteomes" id="UP001151760"/>
    </source>
</evidence>
<sequence length="227" mass="24788">MITTTMPPAAKIATISLWFWLFRWTSGSVSPASEQQSTDRLESSSSQNSDNCNNSYTPSEPQQQQGSPALPSFSAYDPQTGYVLMPGVNSPHVNANGIKYAIPQFKSIQGGSPTGFGNFTSPNGYTLNPGVVGSASGLDDSSRLKYKDENVYVPNPQAETSELWMNPRDMPAHIRVSETDRCRLTFGTLGIDIESSKNPGYQEARLVEKSHLEPLARLVNCSNYGKK</sequence>
<dbReference type="PANTHER" id="PTHR47070">
    <property type="entry name" value="HYDROXYPROLINE-RICH GLYCOPROTEIN-LIKE"/>
    <property type="match status" value="1"/>
</dbReference>
<evidence type="ECO:0000256" key="1">
    <source>
        <dbReference type="SAM" id="MobiDB-lite"/>
    </source>
</evidence>
<feature type="compositionally biased region" description="Low complexity" evidence="1">
    <location>
        <begin position="43"/>
        <end position="55"/>
    </location>
</feature>
<protein>
    <submittedName>
        <fullName evidence="3">Uncharacterized protein</fullName>
    </submittedName>
</protein>
<feature type="compositionally biased region" description="Polar residues" evidence="1">
    <location>
        <begin position="56"/>
        <end position="67"/>
    </location>
</feature>
<comment type="caution">
    <text evidence="3">The sequence shown here is derived from an EMBL/GenBank/DDBJ whole genome shotgun (WGS) entry which is preliminary data.</text>
</comment>
<dbReference type="Proteomes" id="UP001151760">
    <property type="component" value="Unassembled WGS sequence"/>
</dbReference>
<name>A0ABQ5AXU7_9ASTR</name>